<dbReference type="GO" id="GO:0005634">
    <property type="term" value="C:nucleus"/>
    <property type="evidence" value="ECO:0007669"/>
    <property type="project" value="UniProtKB-SubCell"/>
</dbReference>
<accession>A0A9P8IDR2</accession>
<feature type="compositionally biased region" description="Low complexity" evidence="3">
    <location>
        <begin position="382"/>
        <end position="399"/>
    </location>
</feature>
<keyword evidence="2" id="KW-0539">Nucleus</keyword>
<sequence>MARDKSKFGQDWVTKHLPQLKQEWAARKAKQAEEWEAYVADKTERNEAEEKAKQEEHMRKHWVRADGRPWTPAVKATAGQSRSVAGPSTSTGPSKPRARQDPVAHRAPAENGWGERLRGPRSGLAEEYRTESSTTNGEGEGSEYDSDTSFRDSLDLVLGADEWGTASPPPESPNKRKRTDKDENPSESEDDEDLKPAAKEAKSEEAPRWDRDRLVNKSLPRKRPLPVAAGEGKSGVVAGRVAAPARGERGDVVVRKTPHPLSIAQSADYERVEDAGEEAHVRELKIDEPKSDGIPRRVESVGEESQAPNPKAASASPTTCGISPPRATAKRKRGGENVDPGEPGPVNNEIGGTQAPPAKRGRGRPAKNPASLPTEEKTCEIPAANAAAAQLAVAPVQAAKHGRGRSRKNPIHSQAVLRLVEIWAITPPTASDRNNGTAAKRGRGRPRRHPPPPTPTAGKRKRDEGGKNEAAAETQDAERADITASMGGPVRKRVRKLTPKAAEAAEAAVESRRTCQRTVNYPDGTVCKDNADDLVVPSRPRASSPSDGRLGRAAEKE</sequence>
<feature type="compositionally biased region" description="Basic and acidic residues" evidence="3">
    <location>
        <begin position="98"/>
        <end position="130"/>
    </location>
</feature>
<feature type="region of interest" description="Disordered" evidence="3">
    <location>
        <begin position="40"/>
        <end position="234"/>
    </location>
</feature>
<dbReference type="AlphaFoldDB" id="A0A9P8IDR2"/>
<feature type="compositionally biased region" description="Basic and acidic residues" evidence="3">
    <location>
        <begin position="194"/>
        <end position="215"/>
    </location>
</feature>
<feature type="region of interest" description="Disordered" evidence="3">
    <location>
        <begin position="264"/>
        <end position="557"/>
    </location>
</feature>
<dbReference type="PRINTS" id="PR00929">
    <property type="entry name" value="ATHOOK"/>
</dbReference>
<feature type="compositionally biased region" description="Basic and acidic residues" evidence="3">
    <location>
        <begin position="40"/>
        <end position="67"/>
    </location>
</feature>
<dbReference type="InterPro" id="IPR000637">
    <property type="entry name" value="HMGI/Y_DNA-bd_CS"/>
</dbReference>
<dbReference type="GO" id="GO:0006355">
    <property type="term" value="P:regulation of DNA-templated transcription"/>
    <property type="evidence" value="ECO:0007669"/>
    <property type="project" value="InterPro"/>
</dbReference>
<evidence type="ECO:0000313" key="4">
    <source>
        <dbReference type="EMBL" id="KAH0547582.1"/>
    </source>
</evidence>
<name>A0A9P8IDR2_9PEZI</name>
<feature type="compositionally biased region" description="Basic residues" evidence="3">
    <location>
        <begin position="440"/>
        <end position="450"/>
    </location>
</feature>
<evidence type="ECO:0000256" key="1">
    <source>
        <dbReference type="ARBA" id="ARBA00004123"/>
    </source>
</evidence>
<dbReference type="OrthoDB" id="10632855at2759"/>
<evidence type="ECO:0000256" key="2">
    <source>
        <dbReference type="ARBA" id="ARBA00023242"/>
    </source>
</evidence>
<keyword evidence="5" id="KW-1185">Reference proteome</keyword>
<dbReference type="InterPro" id="IPR017956">
    <property type="entry name" value="AT_hook_DNA-bd_motif"/>
</dbReference>
<feature type="compositionally biased region" description="Polar residues" evidence="3">
    <location>
        <begin position="78"/>
        <end position="93"/>
    </location>
</feature>
<comment type="subcellular location">
    <subcellularLocation>
        <location evidence="1">Nucleus</location>
    </subcellularLocation>
</comment>
<feature type="compositionally biased region" description="Low complexity" evidence="3">
    <location>
        <begin position="537"/>
        <end position="546"/>
    </location>
</feature>
<evidence type="ECO:0000313" key="5">
    <source>
        <dbReference type="Proteomes" id="UP000698800"/>
    </source>
</evidence>
<dbReference type="GO" id="GO:0003677">
    <property type="term" value="F:DNA binding"/>
    <property type="evidence" value="ECO:0007669"/>
    <property type="project" value="InterPro"/>
</dbReference>
<proteinExistence type="predicted"/>
<comment type="caution">
    <text evidence="4">The sequence shown here is derived from an EMBL/GenBank/DDBJ whole genome shotgun (WGS) entry which is preliminary data.</text>
</comment>
<feature type="compositionally biased region" description="Basic and acidic residues" evidence="3">
    <location>
        <begin position="268"/>
        <end position="300"/>
    </location>
</feature>
<dbReference type="Proteomes" id="UP000698800">
    <property type="component" value="Unassembled WGS sequence"/>
</dbReference>
<gene>
    <name evidence="4" type="ORF">FGG08_000307</name>
</gene>
<organism evidence="4 5">
    <name type="scientific">Glutinoglossum americanum</name>
    <dbReference type="NCBI Taxonomy" id="1670608"/>
    <lineage>
        <taxon>Eukaryota</taxon>
        <taxon>Fungi</taxon>
        <taxon>Dikarya</taxon>
        <taxon>Ascomycota</taxon>
        <taxon>Pezizomycotina</taxon>
        <taxon>Geoglossomycetes</taxon>
        <taxon>Geoglossales</taxon>
        <taxon>Geoglossaceae</taxon>
        <taxon>Glutinoglossum</taxon>
    </lineage>
</organism>
<reference evidence="4" key="1">
    <citation type="submission" date="2021-03" db="EMBL/GenBank/DDBJ databases">
        <title>Comparative genomics and phylogenomic investigation of the class Geoglossomycetes provide insights into ecological specialization and systematics.</title>
        <authorList>
            <person name="Melie T."/>
            <person name="Pirro S."/>
            <person name="Miller A.N."/>
            <person name="Quandt A."/>
        </authorList>
    </citation>
    <scope>NUCLEOTIDE SEQUENCE</scope>
    <source>
        <strain evidence="4">GBOQ0MN5Z8</strain>
    </source>
</reference>
<dbReference type="SMART" id="SM00384">
    <property type="entry name" value="AT_hook"/>
    <property type="match status" value="3"/>
</dbReference>
<evidence type="ECO:0000256" key="3">
    <source>
        <dbReference type="SAM" id="MobiDB-lite"/>
    </source>
</evidence>
<dbReference type="PROSITE" id="PS00354">
    <property type="entry name" value="HMGI_Y"/>
    <property type="match status" value="1"/>
</dbReference>
<protein>
    <submittedName>
        <fullName evidence="4">Uncharacterized protein</fullName>
    </submittedName>
</protein>
<feature type="compositionally biased region" description="Basic residues" evidence="3">
    <location>
        <begin position="400"/>
        <end position="410"/>
    </location>
</feature>
<dbReference type="EMBL" id="JAGHQL010000003">
    <property type="protein sequence ID" value="KAH0547582.1"/>
    <property type="molecule type" value="Genomic_DNA"/>
</dbReference>